<feature type="compositionally biased region" description="Acidic residues" evidence="1">
    <location>
        <begin position="16"/>
        <end position="35"/>
    </location>
</feature>
<feature type="compositionally biased region" description="Polar residues" evidence="1">
    <location>
        <begin position="392"/>
        <end position="406"/>
    </location>
</feature>
<dbReference type="EMBL" id="LT854261">
    <property type="protein sequence ID" value="SMR58822.1"/>
    <property type="molecule type" value="Genomic_DNA"/>
</dbReference>
<feature type="region of interest" description="Disordered" evidence="1">
    <location>
        <begin position="774"/>
        <end position="806"/>
    </location>
</feature>
<gene>
    <name evidence="2" type="ORF">ZT1E4_G9557</name>
</gene>
<feature type="region of interest" description="Disordered" evidence="1">
    <location>
        <begin position="392"/>
        <end position="495"/>
    </location>
</feature>
<feature type="compositionally biased region" description="Basic and acidic residues" evidence="1">
    <location>
        <begin position="774"/>
        <end position="788"/>
    </location>
</feature>
<organism evidence="2 3">
    <name type="scientific">Zymoseptoria tritici ST99CH_1E4</name>
    <dbReference type="NCBI Taxonomy" id="1276532"/>
    <lineage>
        <taxon>Eukaryota</taxon>
        <taxon>Fungi</taxon>
        <taxon>Dikarya</taxon>
        <taxon>Ascomycota</taxon>
        <taxon>Pezizomycotina</taxon>
        <taxon>Dothideomycetes</taxon>
        <taxon>Dothideomycetidae</taxon>
        <taxon>Mycosphaerellales</taxon>
        <taxon>Mycosphaerellaceae</taxon>
        <taxon>Zymoseptoria</taxon>
    </lineage>
</organism>
<accession>A0A2H1GZ47</accession>
<feature type="compositionally biased region" description="Basic and acidic residues" evidence="1">
    <location>
        <begin position="133"/>
        <end position="142"/>
    </location>
</feature>
<evidence type="ECO:0000313" key="2">
    <source>
        <dbReference type="EMBL" id="SMR58822.1"/>
    </source>
</evidence>
<feature type="compositionally biased region" description="Low complexity" evidence="1">
    <location>
        <begin position="481"/>
        <end position="491"/>
    </location>
</feature>
<name>A0A2H1GZ47_ZYMTR</name>
<feature type="compositionally biased region" description="Polar residues" evidence="1">
    <location>
        <begin position="36"/>
        <end position="56"/>
    </location>
</feature>
<protein>
    <submittedName>
        <fullName evidence="2">Uncharacterized protein</fullName>
    </submittedName>
</protein>
<evidence type="ECO:0000256" key="1">
    <source>
        <dbReference type="SAM" id="MobiDB-lite"/>
    </source>
</evidence>
<feature type="region of interest" description="Disordered" evidence="1">
    <location>
        <begin position="1"/>
        <end position="167"/>
    </location>
</feature>
<reference evidence="3" key="1">
    <citation type="submission" date="2017-05" db="EMBL/GenBank/DDBJ databases">
        <authorList>
            <person name="Song R."/>
            <person name="Chenine A.L."/>
            <person name="Ruprecht R.M."/>
        </authorList>
    </citation>
    <scope>NUCLEOTIDE SEQUENCE [LARGE SCALE GENOMIC DNA]</scope>
</reference>
<dbReference type="AlphaFoldDB" id="A0A2H1GZ47"/>
<feature type="compositionally biased region" description="Basic residues" evidence="1">
    <location>
        <begin position="836"/>
        <end position="845"/>
    </location>
</feature>
<feature type="compositionally biased region" description="Low complexity" evidence="1">
    <location>
        <begin position="411"/>
        <end position="430"/>
    </location>
</feature>
<feature type="compositionally biased region" description="Low complexity" evidence="1">
    <location>
        <begin position="454"/>
        <end position="472"/>
    </location>
</feature>
<dbReference type="Proteomes" id="UP000245764">
    <property type="component" value="Chromosome 9"/>
</dbReference>
<feature type="region of interest" description="Disordered" evidence="1">
    <location>
        <begin position="819"/>
        <end position="877"/>
    </location>
</feature>
<feature type="compositionally biased region" description="Basic and acidic residues" evidence="1">
    <location>
        <begin position="796"/>
        <end position="806"/>
    </location>
</feature>
<feature type="region of interest" description="Disordered" evidence="1">
    <location>
        <begin position="314"/>
        <end position="352"/>
    </location>
</feature>
<proteinExistence type="predicted"/>
<sequence>MSDPLNSFEYSVGDQDFAELEDQPDDPVVEEDDGWNNDTATSIGANDQLHDQTQQYHPEATLEQHLPEANPSSPFPNLCALDDAYSQAWNDFMQDPPLDGIDAEHDEAEAPQDPATGEGGGGEQADELGAEDTVNRSKRPIEDAAEQSAAKRQHWSETPVAEGEVHGQQDVSAVDSDHYLDVTAGRVAAAGFAVPTTERGVGDEGYPHDRMVLLQGGDLDLGPYGYSSSSIFSFGSQQATAGQQQRHYLENDSRPLNDIVFEAQQPVHAFDTEQPLHAFNEQQPVHNFDAQQPVYAFDAQPQRYNFNAALEQPNPHPGFPGDTDPTRQGWDTYTDPMVPNGPPEAINEADVGGEAEVASSDTLEARMRAALEAELGIGGEAGSIDPQLLQQGYNQSQPRPENSAYLSNYHPYPSNQQLPSSSSHLSSSAYPAPPNQPNQQSFSAYPPFPPHQPQSPQQHPLFPFSPQQLQPPRRVNRPTHTRSTTSPTPTRGNNEGICLDCHKPFRLSTSPGRCKRCGQKFERRTALPPFFILDPEVPTLEAARNVLFPVVEGREVHDSNNQSGGVENWLGVLASFGGQGENEEVWRRDAEQRAMEWGVQECLAGVNEVCRPPLPSEAGAYGGREAEVQEDPSTTPWALNQQKTLNQKAKMLGESLYSPSHVTARLRALTAEVVNFHSSSNEGQGDREVQGKRVFYPLGGDTLGYGEDLSLGFRERVGVMREVLRRDKRVVMDVLEGRGVRGFVGAPWSYHKRKDSNNGCNEKKKTMAQIAREEVERREGEAGVERPASKTRAKGKGRDTNGRKESMLSVVRNVDDEDDADGEFGAELARTTRPTRGGRRRRRGLRSSLGGRGGMESGGGEEVGDGDDELGEYRRFF</sequence>
<feature type="compositionally biased region" description="Gly residues" evidence="1">
    <location>
        <begin position="850"/>
        <end position="861"/>
    </location>
</feature>
<evidence type="ECO:0000313" key="3">
    <source>
        <dbReference type="Proteomes" id="UP000245764"/>
    </source>
</evidence>